<feature type="compositionally biased region" description="Low complexity" evidence="2">
    <location>
        <begin position="55"/>
        <end position="66"/>
    </location>
</feature>
<dbReference type="Gene3D" id="2.40.50.700">
    <property type="match status" value="1"/>
</dbReference>
<feature type="compositionally biased region" description="Polar residues" evidence="2">
    <location>
        <begin position="42"/>
        <end position="54"/>
    </location>
</feature>
<feature type="region of interest" description="Disordered" evidence="2">
    <location>
        <begin position="130"/>
        <end position="171"/>
    </location>
</feature>
<feature type="compositionally biased region" description="Polar residues" evidence="2">
    <location>
        <begin position="348"/>
        <end position="357"/>
    </location>
</feature>
<accession>A0AAD7VC72</accession>
<feature type="region of interest" description="Disordered" evidence="2">
    <location>
        <begin position="1"/>
        <end position="73"/>
    </location>
</feature>
<dbReference type="Gene3D" id="2.40.50.690">
    <property type="match status" value="1"/>
</dbReference>
<dbReference type="Pfam" id="PF17849">
    <property type="entry name" value="OB_Dis3"/>
    <property type="match status" value="1"/>
</dbReference>
<dbReference type="InterPro" id="IPR001900">
    <property type="entry name" value="RNase_II/R"/>
</dbReference>
<dbReference type="GO" id="GO:0000932">
    <property type="term" value="C:P-body"/>
    <property type="evidence" value="ECO:0007669"/>
    <property type="project" value="TreeGrafter"/>
</dbReference>
<comment type="caution">
    <text evidence="4">The sequence shown here is derived from an EMBL/GenBank/DDBJ whole genome shotgun (WGS) entry which is preliminary data.</text>
</comment>
<feature type="region of interest" description="Disordered" evidence="2">
    <location>
        <begin position="1183"/>
        <end position="1205"/>
    </location>
</feature>
<dbReference type="Pfam" id="PF17877">
    <property type="entry name" value="Dis3l2_C_term"/>
    <property type="match status" value="1"/>
</dbReference>
<dbReference type="SMART" id="SM00955">
    <property type="entry name" value="RNB"/>
    <property type="match status" value="1"/>
</dbReference>
<evidence type="ECO:0000256" key="2">
    <source>
        <dbReference type="SAM" id="MobiDB-lite"/>
    </source>
</evidence>
<keyword evidence="5" id="KW-1185">Reference proteome</keyword>
<sequence length="1257" mass="139661">MDNDPIQLEHQTAPESTRGLFDPPETKPPLNSAPTFDKRRSLQSYSPLIDTTNRSSSSSPSPSSFSRGHQRSRSAVMLGNFSGRRGSGLLQTLTEEAAAAATTTTTTTEDDKKVTVDSLQDMINTLKSLPPVTIKEGGGQQQQQQQVMPSPSTSVPTPPQRMPQRRRSTLSGADTMQNMVQNTVQELRNIDKHGVAMGMAGGMGGMGARRRSRRASSMTSTLEASVALRDAALAETEAKLLGTFAKIEEDEPDAAMVPPTPIPRRHSVSRPIMEDPPIMRPRRRYSESSSGFDLSSLHNGSVGVGGGPKRMSLQQLPTLAENGEMSSLRSGRRLTFNKPLTLEDSNKRLSNGPSSAGHSRRSSRNLDYDWRSSTGPILAPASALQSFNLVPFTPTRVSFAKDDANPHQRRPLFIAHLPFSALPPLFRSRQLVRGMLRVNKRNRSDAYVTCEELDADVYICGSRDRNRALEGDVVAVRLVDVDKVLREKREKEDAKIARNGGKTRTRMPDEEDENEIIFGGDDDVETVKPKYCGVVVAVLERAQNQVFSGTLTLMRPNNKRAQEEKAAEQARLAEGEIPRKEAPRIVWFKATDKRVPLIAIPIEQVPTDFIDNSEHYATRLFVGSIKRWPITSLHPFGYLERELGQVSELDVQVMAILADNNVTDSEFGEAVMACLPSLPAQLPDTNDRRDCTNMRLFTIDPANSSVLDDGFSIRKMGDDTYEVGVHVSDVSHYIQPHSALDKEARARGVRVDLVSTHVPMLPETLTHKVTNLEPNETRLGISVIWTMNSQGQIFNTWIGKSLIRSSAKYTYEEAQSILEKESTSSEIEQDIRSLLSIGAKMRATRLDQGGAMSLMREELSFACEQGYQIPPTAVSPKAILAAEKYVKEIQLRANITVAQKISSHLPEQAMLRRHAPPLDRKIRELQQYAGEHLNVKLDIASANALERSVQAIVDPQLRKLVTSLVLKTFQPPKYFCIGTFDILKYSHYALSVPLFTHFTAPSRRYSDIIVHRQLTAAFDDDKEFYLDLDTVQKLAQHCNVKKEAARIARDQSNLLFLARHLCAKQQPPSNSIAIFRDAIVVAVTNSYFDVMVPDYNLEKRVHLAHLPVWNSKYDAMVGLTMYWKKGVSTPTGCNSTAQVDFDEEEEEDMDEDVLVEEMEQDHASSSPSQQVVMAPLTTRPIMNGGGGGGNTYQQQQQTPARPRRASVLRARLSDSTGYSHEQSSQTLKPLDRIKVVVIVEMSKPPPVVRVLAANPFA</sequence>
<protein>
    <recommendedName>
        <fullName evidence="3">RNB domain-containing protein</fullName>
    </recommendedName>
</protein>
<dbReference type="GO" id="GO:0006402">
    <property type="term" value="P:mRNA catabolic process"/>
    <property type="evidence" value="ECO:0007669"/>
    <property type="project" value="TreeGrafter"/>
</dbReference>
<dbReference type="AlphaFoldDB" id="A0AAD7VC72"/>
<dbReference type="PANTHER" id="PTHR23355:SF9">
    <property type="entry name" value="DIS3-LIKE EXONUCLEASE 2"/>
    <property type="match status" value="1"/>
</dbReference>
<dbReference type="PANTHER" id="PTHR23355">
    <property type="entry name" value="RIBONUCLEASE"/>
    <property type="match status" value="1"/>
</dbReference>
<dbReference type="InterPro" id="IPR041093">
    <property type="entry name" value="Dis3l2-like_C"/>
</dbReference>
<dbReference type="FunFam" id="2.40.50.700:FF:000002">
    <property type="entry name" value="Cell wall biogenesis protein"/>
    <property type="match status" value="1"/>
</dbReference>
<feature type="region of interest" description="Disordered" evidence="2">
    <location>
        <begin position="253"/>
        <end position="365"/>
    </location>
</feature>
<evidence type="ECO:0000313" key="4">
    <source>
        <dbReference type="EMBL" id="KAJ8661541.1"/>
    </source>
</evidence>
<comment type="similarity">
    <text evidence="1">Belongs to the RNR ribonuclease family.</text>
</comment>
<dbReference type="InterPro" id="IPR012340">
    <property type="entry name" value="NA-bd_OB-fold"/>
</dbReference>
<dbReference type="Pfam" id="PF00773">
    <property type="entry name" value="RNB"/>
    <property type="match status" value="1"/>
</dbReference>
<reference evidence="4 5" key="1">
    <citation type="submission" date="2023-03" db="EMBL/GenBank/DDBJ databases">
        <title>Genome sequence of Lichtheimia ornata CBS 291.66.</title>
        <authorList>
            <person name="Mohabir J.T."/>
            <person name="Shea T.P."/>
            <person name="Kurbessoian T."/>
            <person name="Berby B."/>
            <person name="Fontaine J."/>
            <person name="Livny J."/>
            <person name="Gnirke A."/>
            <person name="Stajich J.E."/>
            <person name="Cuomo C.A."/>
        </authorList>
    </citation>
    <scope>NUCLEOTIDE SEQUENCE [LARGE SCALE GENOMIC DNA]</scope>
    <source>
        <strain evidence="4">CBS 291.66</strain>
    </source>
</reference>
<proteinExistence type="inferred from homology"/>
<dbReference type="RefSeq" id="XP_058346454.1">
    <property type="nucleotide sequence ID" value="XM_058482887.1"/>
</dbReference>
<dbReference type="GO" id="GO:0000175">
    <property type="term" value="F:3'-5'-RNA exonuclease activity"/>
    <property type="evidence" value="ECO:0007669"/>
    <property type="project" value="TreeGrafter"/>
</dbReference>
<feature type="compositionally biased region" description="Low complexity" evidence="2">
    <location>
        <begin position="141"/>
        <end position="155"/>
    </location>
</feature>
<evidence type="ECO:0000256" key="1">
    <source>
        <dbReference type="ARBA" id="ARBA00005785"/>
    </source>
</evidence>
<dbReference type="GeneID" id="83210223"/>
<feature type="compositionally biased region" description="Low complexity" evidence="2">
    <location>
        <begin position="287"/>
        <end position="296"/>
    </location>
</feature>
<name>A0AAD7VC72_9FUNG</name>
<evidence type="ECO:0000259" key="3">
    <source>
        <dbReference type="SMART" id="SM00955"/>
    </source>
</evidence>
<dbReference type="GO" id="GO:0003723">
    <property type="term" value="F:RNA binding"/>
    <property type="evidence" value="ECO:0007669"/>
    <property type="project" value="InterPro"/>
</dbReference>
<dbReference type="Gene3D" id="2.40.50.140">
    <property type="entry name" value="Nucleic acid-binding proteins"/>
    <property type="match status" value="1"/>
</dbReference>
<dbReference type="Proteomes" id="UP001234581">
    <property type="component" value="Unassembled WGS sequence"/>
</dbReference>
<organism evidence="4 5">
    <name type="scientific">Lichtheimia ornata</name>
    <dbReference type="NCBI Taxonomy" id="688661"/>
    <lineage>
        <taxon>Eukaryota</taxon>
        <taxon>Fungi</taxon>
        <taxon>Fungi incertae sedis</taxon>
        <taxon>Mucoromycota</taxon>
        <taxon>Mucoromycotina</taxon>
        <taxon>Mucoromycetes</taxon>
        <taxon>Mucorales</taxon>
        <taxon>Lichtheimiaceae</taxon>
        <taxon>Lichtheimia</taxon>
    </lineage>
</organism>
<dbReference type="EMBL" id="JARTCD010000008">
    <property type="protein sequence ID" value="KAJ8661541.1"/>
    <property type="molecule type" value="Genomic_DNA"/>
</dbReference>
<gene>
    <name evidence="4" type="ORF">O0I10_002808</name>
</gene>
<dbReference type="InterPro" id="IPR041505">
    <property type="entry name" value="Dis3_CSD2"/>
</dbReference>
<feature type="domain" description="RNB" evidence="3">
    <location>
        <begin position="688"/>
        <end position="1020"/>
    </location>
</feature>
<dbReference type="SUPFAM" id="SSF50249">
    <property type="entry name" value="Nucleic acid-binding proteins"/>
    <property type="match status" value="3"/>
</dbReference>
<evidence type="ECO:0000313" key="5">
    <source>
        <dbReference type="Proteomes" id="UP001234581"/>
    </source>
</evidence>
<dbReference type="InterPro" id="IPR050180">
    <property type="entry name" value="RNR_Ribonuclease"/>
</dbReference>